<dbReference type="NCBIfam" id="TIGR00593">
    <property type="entry name" value="pola"/>
    <property type="match status" value="1"/>
</dbReference>
<dbReference type="InterPro" id="IPR036279">
    <property type="entry name" value="5-3_exonuclease_C_sf"/>
</dbReference>
<dbReference type="NCBIfam" id="NF011547">
    <property type="entry name" value="PRK14976.1-4"/>
    <property type="match status" value="1"/>
</dbReference>
<evidence type="ECO:0000256" key="7">
    <source>
        <dbReference type="ARBA" id="ARBA00022705"/>
    </source>
</evidence>
<dbReference type="PANTHER" id="PTHR10133">
    <property type="entry name" value="DNA POLYMERASE I"/>
    <property type="match status" value="1"/>
</dbReference>
<dbReference type="Proteomes" id="UP000050961">
    <property type="component" value="Unassembled WGS sequence"/>
</dbReference>
<feature type="domain" description="3'-5' exonuclease" evidence="18">
    <location>
        <begin position="304"/>
        <end position="481"/>
    </location>
</feature>
<evidence type="ECO:0000256" key="5">
    <source>
        <dbReference type="ARBA" id="ARBA00022679"/>
    </source>
</evidence>
<dbReference type="SMART" id="SM00474">
    <property type="entry name" value="35EXOc"/>
    <property type="match status" value="1"/>
</dbReference>
<dbReference type="GO" id="GO:0006302">
    <property type="term" value="P:double-strand break repair"/>
    <property type="evidence" value="ECO:0007669"/>
    <property type="project" value="TreeGrafter"/>
</dbReference>
<evidence type="ECO:0000256" key="15">
    <source>
        <dbReference type="ARBA" id="ARBA00049244"/>
    </source>
</evidence>
<comment type="subunit">
    <text evidence="2 17">Single-chain monomer with multiple functions.</text>
</comment>
<dbReference type="GO" id="GO:0006261">
    <property type="term" value="P:DNA-templated DNA replication"/>
    <property type="evidence" value="ECO:0007669"/>
    <property type="project" value="UniProtKB-UniRule"/>
</dbReference>
<dbReference type="AlphaFoldDB" id="A0A0R2DM72"/>
<dbReference type="InterPro" id="IPR012337">
    <property type="entry name" value="RNaseH-like_sf"/>
</dbReference>
<keyword evidence="9 17" id="KW-0227">DNA damage</keyword>
<dbReference type="Gene3D" id="3.30.70.370">
    <property type="match status" value="1"/>
</dbReference>
<dbReference type="InterPro" id="IPR002421">
    <property type="entry name" value="5-3_exonuclease"/>
</dbReference>
<accession>A0A0R2DM72</accession>
<dbReference type="SMART" id="SM00279">
    <property type="entry name" value="HhH2"/>
    <property type="match status" value="1"/>
</dbReference>
<evidence type="ECO:0000259" key="18">
    <source>
        <dbReference type="SMART" id="SM00474"/>
    </source>
</evidence>
<dbReference type="InterPro" id="IPR001098">
    <property type="entry name" value="DNA-dir_DNA_pol_A_palm_dom"/>
</dbReference>
<evidence type="ECO:0000256" key="10">
    <source>
        <dbReference type="ARBA" id="ARBA00022801"/>
    </source>
</evidence>
<dbReference type="OrthoDB" id="9806424at2"/>
<evidence type="ECO:0000256" key="9">
    <source>
        <dbReference type="ARBA" id="ARBA00022763"/>
    </source>
</evidence>
<dbReference type="CDD" id="cd06140">
    <property type="entry name" value="DNA_polA_I_Bacillus_like_exo"/>
    <property type="match status" value="1"/>
</dbReference>
<evidence type="ECO:0000256" key="11">
    <source>
        <dbReference type="ARBA" id="ARBA00022839"/>
    </source>
</evidence>
<evidence type="ECO:0000256" key="4">
    <source>
        <dbReference type="ARBA" id="ARBA00020311"/>
    </source>
</evidence>
<dbReference type="FunFam" id="1.20.1060.10:FF:000001">
    <property type="entry name" value="DNA polymerase I"/>
    <property type="match status" value="1"/>
</dbReference>
<evidence type="ECO:0000313" key="22">
    <source>
        <dbReference type="Proteomes" id="UP000050961"/>
    </source>
</evidence>
<dbReference type="CDD" id="cd09859">
    <property type="entry name" value="PIN_53EXO"/>
    <property type="match status" value="1"/>
</dbReference>
<evidence type="ECO:0000256" key="12">
    <source>
        <dbReference type="ARBA" id="ARBA00022932"/>
    </source>
</evidence>
<dbReference type="eggNOG" id="COG0749">
    <property type="taxonomic scope" value="Bacteria"/>
</dbReference>
<dbReference type="PATRIC" id="fig|1423806.3.peg.1738"/>
<proteinExistence type="inferred from homology"/>
<feature type="domain" description="5'-3' exonuclease" evidence="19">
    <location>
        <begin position="5"/>
        <end position="268"/>
    </location>
</feature>
<sequence length="892" mass="101881">MKENKKLLLIDGNSVAFRAFFALHQSLERFVNHNGLHTNAVYGFKTMLDNIIESVNPTHVLVAFDAGRKTFRNEKYADYKGGRAKTPTELSEQFPYVKKLLEAYGMKYYELQNYEADDIIGTLAKQGEEQDFETTIVTGDRDLTQLATEKTTVAVTQKGVTEVERYTPKHVEAKYGLSPAQIIDMKGLVGDNSDNYPGVAKVGEKTAIKLLKQFKSIEGIYENIDELKKSKMKEHLIEDKEIAFMCKDLARIRCDVPLEVELTDTVWNGSEHQKLVEFFQEMDFKRFLEKISAATQDDPAQKIIEDIKFTALTKDNVNQFNFDAEAVEGVSFYLEMMGDNYHTAPLVGFAFNVGTKYFASRDTELLKYPNLRKLLENENIDVDLFDGKRTFVGLNRLGIHLTDIRFDLLLVSYLLDTSDNSNDLGKLAQQHDYTEVLEDEQVYGKGAKIKIPENDAEYYSHLCNKVRTIKKLRTPLMKKLETNKQEELYIKIERPLAIVLAEMEIDGITVDTQRLEEMGSEFKERISEIKQTIYQEAGEKFNLNSPKQLGVILFEKMKLPVIKKTKTGYSTAVSVLEKLRGMAPIIDNILKYRQIAKIQSTYIEGLLKVTFEKDSKVHTRYTQTLTSTGRLSSVDPNLQNIPIRLAEGKKIRQAFIPQKTGWQIFSSDYSQIELRVLAHISHDANMQKAFAEGQDIHANTAMNIFELDSPADVTSNMRRQAKAVNFGIVYGISDYGLAQNIGITRKQAKLFIEKYFKIFPGVKEYMEKIVISAREKGYVETLFKRRRYLPDISSRNYNIRSFAERTAMNTPIQGSAADIIKVAMINMQKMLKEKKLEARMLLQVHDELIFEAPSKEIPILEEVVPQVMDAAVSLDIPLKVESSYGKTWFDAK</sequence>
<dbReference type="FunFam" id="1.10.150.20:FF:000003">
    <property type="entry name" value="DNA polymerase I"/>
    <property type="match status" value="1"/>
</dbReference>
<name>A0A0R2DM72_9LACO</name>
<evidence type="ECO:0000256" key="16">
    <source>
        <dbReference type="NCBIfam" id="TIGR00593"/>
    </source>
</evidence>
<dbReference type="InterPro" id="IPR036397">
    <property type="entry name" value="RNaseH_sf"/>
</dbReference>
<dbReference type="FunFam" id="1.10.150.20:FF:000002">
    <property type="entry name" value="DNA polymerase I"/>
    <property type="match status" value="1"/>
</dbReference>
<dbReference type="Pfam" id="PF00476">
    <property type="entry name" value="DNA_pol_A"/>
    <property type="match status" value="1"/>
</dbReference>
<dbReference type="SMART" id="SM00482">
    <property type="entry name" value="POLAc"/>
    <property type="match status" value="1"/>
</dbReference>
<dbReference type="SUPFAM" id="SSF47807">
    <property type="entry name" value="5' to 3' exonuclease, C-terminal subdomain"/>
    <property type="match status" value="1"/>
</dbReference>
<gene>
    <name evidence="17" type="primary">polA</name>
    <name evidence="21" type="ORF">FD15_GL001710</name>
</gene>
<keyword evidence="14 17" id="KW-0234">DNA repair</keyword>
<keyword evidence="7 17" id="KW-0235">DNA replication</keyword>
<dbReference type="PRINTS" id="PR00868">
    <property type="entry name" value="DNAPOLI"/>
</dbReference>
<dbReference type="SUPFAM" id="SSF56672">
    <property type="entry name" value="DNA/RNA polymerases"/>
    <property type="match status" value="1"/>
</dbReference>
<keyword evidence="10" id="KW-0378">Hydrolase</keyword>
<evidence type="ECO:0000256" key="13">
    <source>
        <dbReference type="ARBA" id="ARBA00023125"/>
    </source>
</evidence>
<evidence type="ECO:0000259" key="19">
    <source>
        <dbReference type="SMART" id="SM00475"/>
    </source>
</evidence>
<dbReference type="InterPro" id="IPR054690">
    <property type="entry name" value="DNA_polI_exonuclease"/>
</dbReference>
<evidence type="ECO:0000259" key="20">
    <source>
        <dbReference type="SMART" id="SM00482"/>
    </source>
</evidence>
<evidence type="ECO:0000256" key="8">
    <source>
        <dbReference type="ARBA" id="ARBA00022722"/>
    </source>
</evidence>
<keyword evidence="11" id="KW-0269">Exonuclease</keyword>
<dbReference type="GO" id="GO:0003677">
    <property type="term" value="F:DNA binding"/>
    <property type="evidence" value="ECO:0007669"/>
    <property type="project" value="UniProtKB-UniRule"/>
</dbReference>
<dbReference type="Gene3D" id="3.40.50.1010">
    <property type="entry name" value="5'-nuclease"/>
    <property type="match status" value="1"/>
</dbReference>
<dbReference type="InterPro" id="IPR002298">
    <property type="entry name" value="DNA_polymerase_A"/>
</dbReference>
<dbReference type="GO" id="GO:0008409">
    <property type="term" value="F:5'-3' exonuclease activity"/>
    <property type="evidence" value="ECO:0007669"/>
    <property type="project" value="InterPro"/>
</dbReference>
<dbReference type="SUPFAM" id="SSF88723">
    <property type="entry name" value="PIN domain-like"/>
    <property type="match status" value="1"/>
</dbReference>
<keyword evidence="5 17" id="KW-0808">Transferase</keyword>
<dbReference type="EMBL" id="AYZF01000017">
    <property type="protein sequence ID" value="KRN05166.1"/>
    <property type="molecule type" value="Genomic_DNA"/>
</dbReference>
<dbReference type="Pfam" id="PF01367">
    <property type="entry name" value="5_3_exonuc"/>
    <property type="match status" value="1"/>
</dbReference>
<evidence type="ECO:0000313" key="21">
    <source>
        <dbReference type="EMBL" id="KRN05166.1"/>
    </source>
</evidence>
<dbReference type="eggNOG" id="COG0258">
    <property type="taxonomic scope" value="Bacteria"/>
</dbReference>
<feature type="domain" description="DNA-directed DNA polymerase family A palm" evidence="20">
    <location>
        <begin position="648"/>
        <end position="856"/>
    </location>
</feature>
<evidence type="ECO:0000256" key="1">
    <source>
        <dbReference type="ARBA" id="ARBA00007705"/>
    </source>
</evidence>
<dbReference type="PROSITE" id="PS00447">
    <property type="entry name" value="DNA_POLYMERASE_A"/>
    <property type="match status" value="1"/>
</dbReference>
<dbReference type="GO" id="GO:0008408">
    <property type="term" value="F:3'-5' exonuclease activity"/>
    <property type="evidence" value="ECO:0007669"/>
    <property type="project" value="InterPro"/>
</dbReference>
<dbReference type="Pfam" id="PF22619">
    <property type="entry name" value="DNA_polI_exo1"/>
    <property type="match status" value="1"/>
</dbReference>
<reference evidence="21 22" key="1">
    <citation type="journal article" date="2015" name="Genome Announc.">
        <title>Expanding the biotechnology potential of lactobacilli through comparative genomics of 213 strains and associated genera.</title>
        <authorList>
            <person name="Sun Z."/>
            <person name="Harris H.M."/>
            <person name="McCann A."/>
            <person name="Guo C."/>
            <person name="Argimon S."/>
            <person name="Zhang W."/>
            <person name="Yang X."/>
            <person name="Jeffery I.B."/>
            <person name="Cooney J.C."/>
            <person name="Kagawa T.F."/>
            <person name="Liu W."/>
            <person name="Song Y."/>
            <person name="Salvetti E."/>
            <person name="Wrobel A."/>
            <person name="Rasinkangas P."/>
            <person name="Parkhill J."/>
            <person name="Rea M.C."/>
            <person name="O'Sullivan O."/>
            <person name="Ritari J."/>
            <person name="Douillard F.P."/>
            <person name="Paul Ross R."/>
            <person name="Yang R."/>
            <person name="Briner A.E."/>
            <person name="Felis G.E."/>
            <person name="de Vos W.M."/>
            <person name="Barrangou R."/>
            <person name="Klaenhammer T.R."/>
            <person name="Caufield P.W."/>
            <person name="Cui Y."/>
            <person name="Zhang H."/>
            <person name="O'Toole P.W."/>
        </authorList>
    </citation>
    <scope>NUCLEOTIDE SEQUENCE [LARGE SCALE GENOMIC DNA]</scope>
    <source>
        <strain evidence="21 22">DSM 21376</strain>
    </source>
</reference>
<dbReference type="GO" id="GO:0003887">
    <property type="term" value="F:DNA-directed DNA polymerase activity"/>
    <property type="evidence" value="ECO:0007669"/>
    <property type="project" value="UniProtKB-UniRule"/>
</dbReference>
<comment type="similarity">
    <text evidence="1 17">Belongs to the DNA polymerase type-A family.</text>
</comment>
<dbReference type="EC" id="2.7.7.7" evidence="3 16"/>
<comment type="catalytic activity">
    <reaction evidence="15 17">
        <text>DNA(n) + a 2'-deoxyribonucleoside 5'-triphosphate = DNA(n+1) + diphosphate</text>
        <dbReference type="Rhea" id="RHEA:22508"/>
        <dbReference type="Rhea" id="RHEA-COMP:17339"/>
        <dbReference type="Rhea" id="RHEA-COMP:17340"/>
        <dbReference type="ChEBI" id="CHEBI:33019"/>
        <dbReference type="ChEBI" id="CHEBI:61560"/>
        <dbReference type="ChEBI" id="CHEBI:173112"/>
        <dbReference type="EC" id="2.7.7.7"/>
    </reaction>
</comment>
<dbReference type="InterPro" id="IPR002562">
    <property type="entry name" value="3'-5'_exonuclease_dom"/>
</dbReference>
<dbReference type="SMART" id="SM00475">
    <property type="entry name" value="53EXOc"/>
    <property type="match status" value="1"/>
</dbReference>
<keyword evidence="22" id="KW-1185">Reference proteome</keyword>
<dbReference type="InterPro" id="IPR043502">
    <property type="entry name" value="DNA/RNA_pol_sf"/>
</dbReference>
<dbReference type="STRING" id="1423806.FD15_GL001710"/>
<evidence type="ECO:0000256" key="6">
    <source>
        <dbReference type="ARBA" id="ARBA00022695"/>
    </source>
</evidence>
<dbReference type="SUPFAM" id="SSF53098">
    <property type="entry name" value="Ribonuclease H-like"/>
    <property type="match status" value="1"/>
</dbReference>
<keyword evidence="12 17" id="KW-0239">DNA-directed DNA polymerase</keyword>
<dbReference type="InterPro" id="IPR018320">
    <property type="entry name" value="DNA_polymerase_1"/>
</dbReference>
<evidence type="ECO:0000256" key="14">
    <source>
        <dbReference type="ARBA" id="ARBA00023204"/>
    </source>
</evidence>
<keyword evidence="13 17" id="KW-0238">DNA-binding</keyword>
<dbReference type="InterPro" id="IPR019760">
    <property type="entry name" value="DNA-dir_DNA_pol_A_CS"/>
</dbReference>
<dbReference type="InterPro" id="IPR029060">
    <property type="entry name" value="PIN-like_dom_sf"/>
</dbReference>
<dbReference type="InterPro" id="IPR020046">
    <property type="entry name" value="5-3_exonucl_a-hlix_arch_N"/>
</dbReference>
<keyword evidence="6 17" id="KW-0548">Nucleotidyltransferase</keyword>
<dbReference type="CDD" id="cd09898">
    <property type="entry name" value="H3TH_53EXO"/>
    <property type="match status" value="1"/>
</dbReference>
<dbReference type="PANTHER" id="PTHR10133:SF27">
    <property type="entry name" value="DNA POLYMERASE NU"/>
    <property type="match status" value="1"/>
</dbReference>
<protein>
    <recommendedName>
        <fullName evidence="4 16">DNA polymerase I</fullName>
        <ecNumber evidence="3 16">2.7.7.7</ecNumber>
    </recommendedName>
</protein>
<dbReference type="InterPro" id="IPR008918">
    <property type="entry name" value="HhH2"/>
</dbReference>
<dbReference type="Gene3D" id="1.20.1060.10">
    <property type="entry name" value="Taq DNA Polymerase, Chain T, domain 4"/>
    <property type="match status" value="1"/>
</dbReference>
<dbReference type="FunFam" id="3.40.50.1010:FF:000001">
    <property type="entry name" value="DNA polymerase I"/>
    <property type="match status" value="1"/>
</dbReference>
<organism evidence="21 22">
    <name type="scientific">Liquorilactobacillus sucicola DSM 21376 = JCM 15457</name>
    <dbReference type="NCBI Taxonomy" id="1423806"/>
    <lineage>
        <taxon>Bacteria</taxon>
        <taxon>Bacillati</taxon>
        <taxon>Bacillota</taxon>
        <taxon>Bacilli</taxon>
        <taxon>Lactobacillales</taxon>
        <taxon>Lactobacillaceae</taxon>
        <taxon>Liquorilactobacillus</taxon>
    </lineage>
</organism>
<dbReference type="Pfam" id="PF02739">
    <property type="entry name" value="5_3_exonuc_N"/>
    <property type="match status" value="1"/>
</dbReference>
<keyword evidence="8" id="KW-0540">Nuclease</keyword>
<dbReference type="CDD" id="cd08637">
    <property type="entry name" value="DNA_pol_A_pol_I_C"/>
    <property type="match status" value="1"/>
</dbReference>
<comment type="caution">
    <text evidence="21">The sequence shown here is derived from an EMBL/GenBank/DDBJ whole genome shotgun (WGS) entry which is preliminary data.</text>
</comment>
<evidence type="ECO:0000256" key="17">
    <source>
        <dbReference type="RuleBase" id="RU004460"/>
    </source>
</evidence>
<evidence type="ECO:0000256" key="2">
    <source>
        <dbReference type="ARBA" id="ARBA00011541"/>
    </source>
</evidence>
<dbReference type="NCBIfam" id="NF004397">
    <property type="entry name" value="PRK05755.1"/>
    <property type="match status" value="1"/>
</dbReference>
<dbReference type="Gene3D" id="1.10.150.20">
    <property type="entry name" value="5' to 3' exonuclease, C-terminal subdomain"/>
    <property type="match status" value="2"/>
</dbReference>
<dbReference type="InterPro" id="IPR020045">
    <property type="entry name" value="DNA_polI_H3TH"/>
</dbReference>
<dbReference type="Gene3D" id="3.30.420.10">
    <property type="entry name" value="Ribonuclease H-like superfamily/Ribonuclease H"/>
    <property type="match status" value="1"/>
</dbReference>
<evidence type="ECO:0000256" key="3">
    <source>
        <dbReference type="ARBA" id="ARBA00012417"/>
    </source>
</evidence>